<dbReference type="Proteomes" id="UP000243797">
    <property type="component" value="Unassembled WGS sequence"/>
</dbReference>
<evidence type="ECO:0000256" key="3">
    <source>
        <dbReference type="ARBA" id="ARBA00022946"/>
    </source>
</evidence>
<dbReference type="Pfam" id="PF00472">
    <property type="entry name" value="RF-1"/>
    <property type="match status" value="1"/>
</dbReference>
<evidence type="ECO:0000313" key="8">
    <source>
        <dbReference type="Proteomes" id="UP000243797"/>
    </source>
</evidence>
<gene>
    <name evidence="7" type="ORF">CAC42_3819</name>
</gene>
<dbReference type="GO" id="GO:0003747">
    <property type="term" value="F:translation release factor activity"/>
    <property type="evidence" value="ECO:0007669"/>
    <property type="project" value="InterPro"/>
</dbReference>
<comment type="caution">
    <text evidence="7">The sequence shown here is derived from an EMBL/GenBank/DDBJ whole genome shotgun (WGS) entry which is preliminary data.</text>
</comment>
<proteinExistence type="inferred from homology"/>
<organism evidence="7 8">
    <name type="scientific">Sphaceloma murrayae</name>
    <dbReference type="NCBI Taxonomy" id="2082308"/>
    <lineage>
        <taxon>Eukaryota</taxon>
        <taxon>Fungi</taxon>
        <taxon>Dikarya</taxon>
        <taxon>Ascomycota</taxon>
        <taxon>Pezizomycotina</taxon>
        <taxon>Dothideomycetes</taxon>
        <taxon>Dothideomycetidae</taxon>
        <taxon>Myriangiales</taxon>
        <taxon>Elsinoaceae</taxon>
        <taxon>Sphaceloma</taxon>
    </lineage>
</organism>
<evidence type="ECO:0000259" key="6">
    <source>
        <dbReference type="Pfam" id="PF00472"/>
    </source>
</evidence>
<feature type="region of interest" description="Disordered" evidence="5">
    <location>
        <begin position="14"/>
        <end position="34"/>
    </location>
</feature>
<keyword evidence="4" id="KW-0496">Mitochondrion</keyword>
<dbReference type="Gene3D" id="3.30.160.20">
    <property type="match status" value="1"/>
</dbReference>
<feature type="compositionally biased region" description="Basic and acidic residues" evidence="5">
    <location>
        <begin position="185"/>
        <end position="238"/>
    </location>
</feature>
<dbReference type="PANTHER" id="PTHR46203:SF1">
    <property type="entry name" value="MITOCHONDRIAL TRANSLATION RELEASE FACTOR IN RESCUE"/>
    <property type="match status" value="1"/>
</dbReference>
<comment type="similarity">
    <text evidence="2">Belongs to the prokaryotic/mitochondrial release factor family.</text>
</comment>
<dbReference type="AlphaFoldDB" id="A0A2K1QI53"/>
<dbReference type="EMBL" id="NKHZ01000086">
    <property type="protein sequence ID" value="PNS14533.1"/>
    <property type="molecule type" value="Genomic_DNA"/>
</dbReference>
<evidence type="ECO:0000256" key="1">
    <source>
        <dbReference type="ARBA" id="ARBA00004173"/>
    </source>
</evidence>
<dbReference type="GO" id="GO:0032543">
    <property type="term" value="P:mitochondrial translation"/>
    <property type="evidence" value="ECO:0007669"/>
    <property type="project" value="UniProtKB-ARBA"/>
</dbReference>
<comment type="subcellular location">
    <subcellularLocation>
        <location evidence="1">Mitochondrion</location>
    </subcellularLocation>
</comment>
<reference evidence="7 8" key="1">
    <citation type="submission" date="2017-06" db="EMBL/GenBank/DDBJ databases">
        <title>Draft genome sequence of a variant of Elsinoe murrayae.</title>
        <authorList>
            <person name="Cheng Q."/>
        </authorList>
    </citation>
    <scope>NUCLEOTIDE SEQUENCE [LARGE SCALE GENOMIC DNA]</scope>
    <source>
        <strain evidence="7 8">CQ-2017a</strain>
    </source>
</reference>
<dbReference type="InterPro" id="IPR052405">
    <property type="entry name" value="Mito_Transl_Release_Factor"/>
</dbReference>
<protein>
    <recommendedName>
        <fullName evidence="6">Prokaryotic-type class I peptide chain release factors domain-containing protein</fullName>
    </recommendedName>
</protein>
<evidence type="ECO:0000256" key="5">
    <source>
        <dbReference type="SAM" id="MobiDB-lite"/>
    </source>
</evidence>
<feature type="region of interest" description="Disordered" evidence="5">
    <location>
        <begin position="112"/>
        <end position="245"/>
    </location>
</feature>
<dbReference type="InterPro" id="IPR000352">
    <property type="entry name" value="Pep_chain_release_fac_I"/>
</dbReference>
<dbReference type="SUPFAM" id="SSF75620">
    <property type="entry name" value="Release factor"/>
    <property type="match status" value="1"/>
</dbReference>
<feature type="domain" description="Prokaryotic-type class I peptide chain release factors" evidence="6">
    <location>
        <begin position="38"/>
        <end position="132"/>
    </location>
</feature>
<accession>A0A2K1QI53</accession>
<dbReference type="InterPro" id="IPR045853">
    <property type="entry name" value="Pep_chain_release_fac_I_sf"/>
</dbReference>
<evidence type="ECO:0000256" key="4">
    <source>
        <dbReference type="ARBA" id="ARBA00023128"/>
    </source>
</evidence>
<keyword evidence="3" id="KW-0809">Transit peptide</keyword>
<sequence>MRPRIPPTAALLPRRSLSTTPSLRKGPKPLPPLPPLLDSEIIETFIKGSGPGGQVINKTSSCVQIKHLPTGIMVKNQATRSRAQNRNLARRILREKIEEYYLGDKARGRIKEEAMRKKKKSGEKKRRRKYRALEEGGQEEEEMEEGGGSVGRGEEVVGEETELVRSADGQPGAGSFADGDGAVGTRREQVHDPSSNRDVDLSKDQGAREKLAKQDRDADGLGKSPWEKLVGETKEAEKRKRKKGE</sequence>
<keyword evidence="8" id="KW-1185">Reference proteome</keyword>
<dbReference type="FunFam" id="3.30.160.20:FF:000065">
    <property type="entry name" value="Peptidyl-tRNA hydrolase domain protein"/>
    <property type="match status" value="1"/>
</dbReference>
<feature type="compositionally biased region" description="Basic residues" evidence="5">
    <location>
        <begin position="116"/>
        <end position="130"/>
    </location>
</feature>
<evidence type="ECO:0000256" key="2">
    <source>
        <dbReference type="ARBA" id="ARBA00010835"/>
    </source>
</evidence>
<dbReference type="STRING" id="2082308.A0A2K1QI53"/>
<feature type="compositionally biased region" description="Acidic residues" evidence="5">
    <location>
        <begin position="136"/>
        <end position="145"/>
    </location>
</feature>
<dbReference type="GO" id="GO:0005739">
    <property type="term" value="C:mitochondrion"/>
    <property type="evidence" value="ECO:0007669"/>
    <property type="project" value="UniProtKB-SubCell"/>
</dbReference>
<dbReference type="OrthoDB" id="277888at2759"/>
<name>A0A2K1QI53_9PEZI</name>
<dbReference type="PANTHER" id="PTHR46203">
    <property type="entry name" value="PROBABLE PEPTIDE CHAIN RELEASE FACTOR C12ORF65"/>
    <property type="match status" value="1"/>
</dbReference>
<dbReference type="InParanoid" id="A0A2K1QI53"/>
<evidence type="ECO:0000313" key="7">
    <source>
        <dbReference type="EMBL" id="PNS14533.1"/>
    </source>
</evidence>